<keyword evidence="2" id="KW-1185">Reference proteome</keyword>
<evidence type="ECO:0000313" key="2">
    <source>
        <dbReference type="Proteomes" id="UP000295388"/>
    </source>
</evidence>
<dbReference type="RefSeq" id="WP_133805688.1">
    <property type="nucleotide sequence ID" value="NZ_SNWQ01000039.1"/>
</dbReference>
<dbReference type="EMBL" id="SNWQ01000039">
    <property type="protein sequence ID" value="TDO30217.1"/>
    <property type="molecule type" value="Genomic_DNA"/>
</dbReference>
<name>A0A4R6J5B9_9ACTN</name>
<comment type="caution">
    <text evidence="1">The sequence shown here is derived from an EMBL/GenBank/DDBJ whole genome shotgun (WGS) entry which is preliminary data.</text>
</comment>
<proteinExistence type="predicted"/>
<protein>
    <submittedName>
        <fullName evidence="1">HEXXH motif-containing protein</fullName>
    </submittedName>
</protein>
<accession>A0A4R6J5B9</accession>
<sequence>MTVLTEETQLGSVLCSFAEHDEFGYSPSIVSRALAVLASGVQSLSGYLDPPLQDRVSRLPLDWLCILERDPVVRSATEQALSDEAHAGTVAPDCALSELLTEILDSLARRSDQHSTGEAMPQLPTVAAMTGTWRIGPPAISDAVHVLSPNMEDSPVSSTFWRMFREFIHDSEHPEDELLSPAPKHVDVLQTALNTLCEVVPELASGVFAHAPTLCIVTDDCTFKSMSHRQFPGTIFLSERSLDSVWTTADALLHEALHHKLLDLHLISSMVRAEVAGDDFPMVVSPWNAPPNEWILGRALFAFHVYAHLTAFAACARVRRSDSSPSVSELAQMQSVAGRRAHYLGSRVVEVGEPVLSPRGHRLCQWLMHQTMALDDGSFALGPI</sequence>
<dbReference type="AlphaFoldDB" id="A0A4R6J5B9"/>
<reference evidence="1 2" key="1">
    <citation type="submission" date="2019-03" db="EMBL/GenBank/DDBJ databases">
        <title>Genomic Encyclopedia of Type Strains, Phase III (KMG-III): the genomes of soil and plant-associated and newly described type strains.</title>
        <authorList>
            <person name="Whitman W."/>
        </authorList>
    </citation>
    <scope>NUCLEOTIDE SEQUENCE [LARGE SCALE GENOMIC DNA]</scope>
    <source>
        <strain evidence="1 2">VKM Ac-2527</strain>
    </source>
</reference>
<dbReference type="OrthoDB" id="6026908at2"/>
<dbReference type="InterPro" id="IPR026337">
    <property type="entry name" value="AKG_HExxH"/>
</dbReference>
<gene>
    <name evidence="1" type="ORF">EV643_13916</name>
</gene>
<dbReference type="Proteomes" id="UP000295388">
    <property type="component" value="Unassembled WGS sequence"/>
</dbReference>
<evidence type="ECO:0000313" key="1">
    <source>
        <dbReference type="EMBL" id="TDO30217.1"/>
    </source>
</evidence>
<organism evidence="1 2">
    <name type="scientific">Kribbella caucasensis</name>
    <dbReference type="NCBI Taxonomy" id="2512215"/>
    <lineage>
        <taxon>Bacteria</taxon>
        <taxon>Bacillati</taxon>
        <taxon>Actinomycetota</taxon>
        <taxon>Actinomycetes</taxon>
        <taxon>Propionibacteriales</taxon>
        <taxon>Kribbellaceae</taxon>
        <taxon>Kribbella</taxon>
    </lineage>
</organism>
<dbReference type="NCBIfam" id="TIGR04267">
    <property type="entry name" value="mod_HExxH"/>
    <property type="match status" value="1"/>
</dbReference>